<sequence length="110" mass="12575">MLEGTRTAITAQELMRSRYTAYVLKNEAYLLRTWHENTRPESLDLALDSTQWESLTLHGSTSGGPTDTEGTVEFTARYKAQGQRHQMRENSRFVRTEGQWQYLDGSVTGT</sequence>
<comment type="caution">
    <text evidence="2">The sequence shown here is derived from an EMBL/GenBank/DDBJ whole genome shotgun (WGS) entry which is preliminary data.</text>
</comment>
<reference evidence="3" key="1">
    <citation type="journal article" date="2019" name="Int. J. Syst. Evol. Microbiol.">
        <title>The Global Catalogue of Microorganisms (GCM) 10K type strain sequencing project: providing services to taxonomists for standard genome sequencing and annotation.</title>
        <authorList>
            <consortium name="The Broad Institute Genomics Platform"/>
            <consortium name="The Broad Institute Genome Sequencing Center for Infectious Disease"/>
            <person name="Wu L."/>
            <person name="Ma J."/>
        </authorList>
    </citation>
    <scope>NUCLEOTIDE SEQUENCE [LARGE SCALE GENOMIC DNA]</scope>
    <source>
        <strain evidence="3">JCM 14370</strain>
    </source>
</reference>
<evidence type="ECO:0000313" key="2">
    <source>
        <dbReference type="EMBL" id="GGJ34628.1"/>
    </source>
</evidence>
<dbReference type="Pfam" id="PF17775">
    <property type="entry name" value="YchJ_M-like"/>
    <property type="match status" value="1"/>
</dbReference>
<dbReference type="EMBL" id="BMOD01000006">
    <property type="protein sequence ID" value="GGJ34628.1"/>
    <property type="molecule type" value="Genomic_DNA"/>
</dbReference>
<proteinExistence type="predicted"/>
<organism evidence="2 3">
    <name type="scientific">Deinococcus roseus</name>
    <dbReference type="NCBI Taxonomy" id="392414"/>
    <lineage>
        <taxon>Bacteria</taxon>
        <taxon>Thermotogati</taxon>
        <taxon>Deinococcota</taxon>
        <taxon>Deinococci</taxon>
        <taxon>Deinococcales</taxon>
        <taxon>Deinococcaceae</taxon>
        <taxon>Deinococcus</taxon>
    </lineage>
</organism>
<feature type="domain" description="YchJ-like middle NTF2-like" evidence="1">
    <location>
        <begin position="10"/>
        <end position="105"/>
    </location>
</feature>
<gene>
    <name evidence="2" type="ORF">GCM10008938_21020</name>
</gene>
<evidence type="ECO:0000259" key="1">
    <source>
        <dbReference type="Pfam" id="PF17775"/>
    </source>
</evidence>
<dbReference type="InterPro" id="IPR048469">
    <property type="entry name" value="YchJ-like_M"/>
</dbReference>
<evidence type="ECO:0000313" key="3">
    <source>
        <dbReference type="Proteomes" id="UP000632222"/>
    </source>
</evidence>
<dbReference type="InterPro" id="IPR032710">
    <property type="entry name" value="NTF2-like_dom_sf"/>
</dbReference>
<dbReference type="SUPFAM" id="SSF54427">
    <property type="entry name" value="NTF2-like"/>
    <property type="match status" value="1"/>
</dbReference>
<name>A0ABQ2CYX5_9DEIO</name>
<accession>A0ABQ2CYX5</accession>
<dbReference type="Gene3D" id="3.10.450.50">
    <property type="match status" value="1"/>
</dbReference>
<keyword evidence="3" id="KW-1185">Reference proteome</keyword>
<protein>
    <submittedName>
        <fullName evidence="2">Preprotein translocase SecA</fullName>
    </submittedName>
</protein>
<dbReference type="Proteomes" id="UP000632222">
    <property type="component" value="Unassembled WGS sequence"/>
</dbReference>